<dbReference type="InterPro" id="IPR020472">
    <property type="entry name" value="WD40_PAC1"/>
</dbReference>
<reference evidence="5 6" key="1">
    <citation type="submission" date="2015-12" db="EMBL/GenBank/DDBJ databases">
        <title>Dictyostelia acquired genes for synthesis and detection of signals that induce cell-type specialization by lateral gene transfer from prokaryotes.</title>
        <authorList>
            <person name="Gloeckner G."/>
            <person name="Schaap P."/>
        </authorList>
    </citation>
    <scope>NUCLEOTIDE SEQUENCE [LARGE SCALE GENOMIC DNA]</scope>
    <source>
        <strain evidence="5 6">TK</strain>
    </source>
</reference>
<dbReference type="InterPro" id="IPR001680">
    <property type="entry name" value="WD40_rpt"/>
</dbReference>
<dbReference type="SMART" id="SM00320">
    <property type="entry name" value="WD40"/>
    <property type="match status" value="7"/>
</dbReference>
<evidence type="ECO:0000256" key="1">
    <source>
        <dbReference type="ARBA" id="ARBA00022574"/>
    </source>
</evidence>
<keyword evidence="1 3" id="KW-0853">WD repeat</keyword>
<comment type="caution">
    <text evidence="5">The sequence shown here is derived from an EMBL/GenBank/DDBJ whole genome shotgun (WGS) entry which is preliminary data.</text>
</comment>
<dbReference type="GO" id="GO:0005737">
    <property type="term" value="C:cytoplasm"/>
    <property type="evidence" value="ECO:0007669"/>
    <property type="project" value="TreeGrafter"/>
</dbReference>
<evidence type="ECO:0000313" key="5">
    <source>
        <dbReference type="EMBL" id="KYQ94366.1"/>
    </source>
</evidence>
<dbReference type="InterPro" id="IPR015943">
    <property type="entry name" value="WD40/YVTN_repeat-like_dom_sf"/>
</dbReference>
<dbReference type="SUPFAM" id="SSF50978">
    <property type="entry name" value="WD40 repeat-like"/>
    <property type="match status" value="2"/>
</dbReference>
<dbReference type="STRING" id="361077.A0A151ZK90"/>
<evidence type="ECO:0000256" key="3">
    <source>
        <dbReference type="PROSITE-ProRule" id="PRU00221"/>
    </source>
</evidence>
<dbReference type="EMBL" id="LODT01000022">
    <property type="protein sequence ID" value="KYQ94366.1"/>
    <property type="molecule type" value="Genomic_DNA"/>
</dbReference>
<feature type="compositionally biased region" description="Polar residues" evidence="4">
    <location>
        <begin position="28"/>
        <end position="38"/>
    </location>
</feature>
<feature type="repeat" description="WD" evidence="3">
    <location>
        <begin position="216"/>
        <end position="239"/>
    </location>
</feature>
<feature type="repeat" description="WD" evidence="3">
    <location>
        <begin position="677"/>
        <end position="718"/>
    </location>
</feature>
<dbReference type="InParanoid" id="A0A151ZK90"/>
<sequence length="1293" mass="142446">MNSINNAHFSNSLIQSNNNNQNGGQISPTNGLNSGSTTPPLFGKNADIMVPVVLWCGSPSHWISSIILTPDKRTIITGSQSGHIIISSISLDQGKENQFLPKIFAIGHESPVTCLALGDFEGKEVVISASSDGSMAVWNIVDGNCLLSTLPHFLFCSPSTMVSLPNKKQVAVVGKGSNSIYIVDIHTLKLVSTLTEHTNWITSLFSFSLSEDQAPMLLSGSLDGTIRFWSLKPGESDFPLQIICLTQQQQPATQQNPDNSNSTNGEETSNDQQQAQLTSSQQTSSIPQLGMEYCSQDDAPLSIEISPNGKSLLVVTKNHWSIFTTNNSHRLYSVESATTRGWFGGNFVNNNVVLIYSGEGTSYLYKVDTSLLKSFSLGQPIPLPGTSPLITTLSSSSLSKSYGSLSSSSSQNNLSDVLGQQAQQGNQIKLSYICADITPPSLIMMFNENNQSSGKESTNSNSLKSSLNMNIDGHLPPSFSQYIKTIGAAYCFSNIFMIGDSFGKIKIWVIPVNGIDQGSTTIVKKSLREPNLIGNIHDGWRSCESKPKQKVTASLILEDQMILIRGHEDGSISTSKLPSDLLSKLHPSAHNSRVNCLMRTPPGNTKSMLFSASNDTTIKVWDLNSFQLLHTFSHHTGPVTSIFPLPHPRGRNHFMSISEDKTIGMYTMDDMSCKHMFGVHPSSISKVHWKSEQGYLIVDTIDGSVSIWEIGSGELEGTVYGQNAKDILDNSEILSNNWKQQVKLTNQQQFTTKSMVYSHKSDSPIQTLFLNVKTISDEITKFNDLFTKYNSAISASNTIMGNNSNITYVQKELNQLISIISYFIPWGMDKQLDPMFKKDFQLRPPQPDFSFGLLGHRGNISFLIPSASHVTGKVQCSELLTAQTTLAAVSLSRSLSKVAGVENVCSQLTTYYCTTLPETLSGYIYPDYCYLTQYCQDNSEDVMVSSRSIFKTTIDRMSTNAFKQLVSGYWNLLNPENALSMIDRSRAVIVLAIIASHRPADCNSMYSSKVGSELIKMIYKGTGNLTITAVEQIGRGFALWKDSIRDLPGLLKCLFSLTMQSEPLAGTSRTSLLMIGTLDPKNFIQVIADEITNESTGFSSTINAIVLIASLIRKEPETVLPYLPRIIESIIKSLDPHTPNLKEQCLRQTTVVLHLMVVKYPMVSFHSETQRLALGTLDGFIVIYDLKTATRWHRIEAHEHSFVSAVEFNENGKGIASYSSKDNTVRIWHASSSFFGLGPSQFTCIKSMTPNGLEKSKQTVPKIEFVNLKWQNPSTLLLIRDDRSCTFTLDPIS</sequence>
<organism evidence="5 6">
    <name type="scientific">Tieghemostelium lacteum</name>
    <name type="common">Slime mold</name>
    <name type="synonym">Dictyostelium lacteum</name>
    <dbReference type="NCBI Taxonomy" id="361077"/>
    <lineage>
        <taxon>Eukaryota</taxon>
        <taxon>Amoebozoa</taxon>
        <taxon>Evosea</taxon>
        <taxon>Eumycetozoa</taxon>
        <taxon>Dictyostelia</taxon>
        <taxon>Dictyosteliales</taxon>
        <taxon>Raperosteliaceae</taxon>
        <taxon>Tieghemostelium</taxon>
    </lineage>
</organism>
<dbReference type="PANTHER" id="PTHR44099">
    <property type="entry name" value="RABCONNECTIN-3B, ISOFORM A"/>
    <property type="match status" value="1"/>
</dbReference>
<name>A0A151ZK90_TIELA</name>
<dbReference type="FunCoup" id="A0A151ZK90">
    <property type="interactions" value="33"/>
</dbReference>
<dbReference type="PRINTS" id="PR00320">
    <property type="entry name" value="GPROTEINBRPT"/>
</dbReference>
<dbReference type="Proteomes" id="UP000076078">
    <property type="component" value="Unassembled WGS sequence"/>
</dbReference>
<dbReference type="Gene3D" id="2.130.10.10">
    <property type="entry name" value="YVTN repeat-like/Quinoprotein amine dehydrogenase"/>
    <property type="match status" value="3"/>
</dbReference>
<dbReference type="InterPro" id="IPR019775">
    <property type="entry name" value="WD40_repeat_CS"/>
</dbReference>
<feature type="region of interest" description="Disordered" evidence="4">
    <location>
        <begin position="249"/>
        <end position="282"/>
    </location>
</feature>
<keyword evidence="2" id="KW-0677">Repeat</keyword>
<dbReference type="InterPro" id="IPR036322">
    <property type="entry name" value="WD40_repeat_dom_sf"/>
</dbReference>
<evidence type="ECO:0000256" key="4">
    <source>
        <dbReference type="SAM" id="MobiDB-lite"/>
    </source>
</evidence>
<proteinExistence type="predicted"/>
<dbReference type="SUPFAM" id="SSF48371">
    <property type="entry name" value="ARM repeat"/>
    <property type="match status" value="1"/>
</dbReference>
<feature type="repeat" description="WD" evidence="3">
    <location>
        <begin position="587"/>
        <end position="631"/>
    </location>
</feature>
<gene>
    <name evidence="5" type="ORF">DLAC_04664</name>
</gene>
<dbReference type="PROSITE" id="PS00678">
    <property type="entry name" value="WD_REPEATS_1"/>
    <property type="match status" value="2"/>
</dbReference>
<dbReference type="OrthoDB" id="338622at2759"/>
<dbReference type="InterPro" id="IPR016024">
    <property type="entry name" value="ARM-type_fold"/>
</dbReference>
<evidence type="ECO:0000256" key="2">
    <source>
        <dbReference type="ARBA" id="ARBA00022737"/>
    </source>
</evidence>
<evidence type="ECO:0000313" key="6">
    <source>
        <dbReference type="Proteomes" id="UP000076078"/>
    </source>
</evidence>
<accession>A0A151ZK90</accession>
<dbReference type="PANTHER" id="PTHR44099:SF4">
    <property type="entry name" value="RABCONNECTIN-3B, ISOFORM A"/>
    <property type="match status" value="1"/>
</dbReference>
<feature type="region of interest" description="Disordered" evidence="4">
    <location>
        <begin position="12"/>
        <end position="38"/>
    </location>
</feature>
<keyword evidence="6" id="KW-1185">Reference proteome</keyword>
<protein>
    <submittedName>
        <fullName evidence="5">WD40 repeat-containing protein</fullName>
    </submittedName>
</protein>
<dbReference type="Pfam" id="PF00400">
    <property type="entry name" value="WD40"/>
    <property type="match status" value="4"/>
</dbReference>
<feature type="compositionally biased region" description="Low complexity" evidence="4">
    <location>
        <begin position="12"/>
        <end position="27"/>
    </location>
</feature>
<dbReference type="OMA" id="KQMPPRI"/>
<dbReference type="PROSITE" id="PS50294">
    <property type="entry name" value="WD_REPEATS_REGION"/>
    <property type="match status" value="1"/>
</dbReference>
<feature type="repeat" description="WD" evidence="3">
    <location>
        <begin position="105"/>
        <end position="148"/>
    </location>
</feature>
<dbReference type="InterPro" id="IPR049916">
    <property type="entry name" value="WDR72-like"/>
</dbReference>
<dbReference type="PROSITE" id="PS50082">
    <property type="entry name" value="WD_REPEATS_2"/>
    <property type="match status" value="4"/>
</dbReference>